<comment type="caution">
    <text evidence="13">The sequence shown here is derived from an EMBL/GenBank/DDBJ whole genome shotgun (WGS) entry which is preliminary data.</text>
</comment>
<keyword evidence="9" id="KW-0175">Coiled coil</keyword>
<evidence type="ECO:0000256" key="2">
    <source>
        <dbReference type="ARBA" id="ARBA00004496"/>
    </source>
</evidence>
<dbReference type="SMART" id="SM00393">
    <property type="entry name" value="R3H"/>
    <property type="match status" value="1"/>
</dbReference>
<feature type="compositionally biased region" description="Basic residues" evidence="10">
    <location>
        <begin position="478"/>
        <end position="498"/>
    </location>
</feature>
<evidence type="ECO:0000256" key="5">
    <source>
        <dbReference type="ARBA" id="ARBA00022490"/>
    </source>
</evidence>
<sequence>MVRGKHNNRGQGPPSNFRGGSPRGNRGRGRGGGGDGGRGQGRGRGGKGGYIPATETDFVLQMWPQSNSNSGYSTPRGRGRGLGSLGNSPANAPRGSGYNSPRARGRGRGRGDDRGGRGGGFRGRSDIPLSRILNEERPYLKPIIFVPSVHSRYLFQNEEELIQPIVEDVGDEEQAHVPTADRIARVFSGNFKPPEDGEDSADDSEEPLEEIDFADLGTFIERSTKENVDPSMQVEMEVEERFTGTYQNRTQTIASHSEAVVTMEVEEPAASPTDAARAVANLSLSEPTHETIEREELSTIHPNITIHEDTSTSKDDTLGFFIDTEPSVPAEPHISPSLAPPVYSGPPVTTPPVIDGDDEVIVYVAPHPRSGRVTPIPSVDDVQPAVLNNFSVLTGRTIGPSMPPSIPEVGPAPTVDSISFSVLSASSNVSATDTGSGDQKPETELATTTESSNTAPPEPAAGPSRIRKPPVFSVHQHTPVKLKMRQRTQWAAKKRQGKARSTFASRGADVSEAQLRDWKVDPRKDERRQNDSDIEWGDEDDSEIEEEEEEVRAVVKDGVASLTVVSKSKGKGKAKADASTGAEGMDVDPELEMDVEAMKRFVEGMGGPDAGRFVTMDDLAVEQRIAEEDQEESEEGTEEDEDEENDDEDIEEFLEKEEELPVAEAGGLDLEDDEEDDEEEDDGSEDDYDQSPRSSFQARLDRIRQQSQNGNGKGKGKAAVYDEVSSDDDEDEDEWYRNRSWAEEDDDFIAHIQDVINENEDIMFGRDRAAKKQLFRAIQDGDFGDVDGYWEDVKPARKRKDKAKDLPPDLAALWEQDRKKKAIRKQERELRKLEAAADPLAKKKGGKKGQKAMLAAAKLDPTITVLPNRIIDMTTLVQQIRRFLDDLDGPQSMTLPPCNKSTRKLVHELANAFSLKSISKGRGDARYTTLTKTTMSGIRINEKKVGRIVRRGGGQYFGGEGDWEGGGRKGKAKMARHKEGDEVGKAAPKIDEGNVGFRMLASMGWSEGDRIGLSGGLRDPLTAVIKHTKLGLGATR</sequence>
<dbReference type="SUPFAM" id="SSF82708">
    <property type="entry name" value="R3H domain"/>
    <property type="match status" value="1"/>
</dbReference>
<dbReference type="EMBL" id="JBANRG010000044">
    <property type="protein sequence ID" value="KAK7446283.1"/>
    <property type="molecule type" value="Genomic_DNA"/>
</dbReference>
<dbReference type="InterPro" id="IPR051189">
    <property type="entry name" value="Splicing_assoc_domain"/>
</dbReference>
<feature type="compositionally biased region" description="Acidic residues" evidence="10">
    <location>
        <begin position="724"/>
        <end position="734"/>
    </location>
</feature>
<evidence type="ECO:0000256" key="9">
    <source>
        <dbReference type="SAM" id="Coils"/>
    </source>
</evidence>
<evidence type="ECO:0000256" key="6">
    <source>
        <dbReference type="ARBA" id="ARBA00022664"/>
    </source>
</evidence>
<dbReference type="Gene3D" id="3.30.1370.50">
    <property type="entry name" value="R3H-like domain"/>
    <property type="match status" value="1"/>
</dbReference>
<keyword evidence="8" id="KW-0539">Nucleus</keyword>
<dbReference type="InterPro" id="IPR001374">
    <property type="entry name" value="R3H_dom"/>
</dbReference>
<name>A0ABR1J3F7_9AGAR</name>
<evidence type="ECO:0000256" key="1">
    <source>
        <dbReference type="ARBA" id="ARBA00004123"/>
    </source>
</evidence>
<evidence type="ECO:0000256" key="7">
    <source>
        <dbReference type="ARBA" id="ARBA00023187"/>
    </source>
</evidence>
<dbReference type="PROSITE" id="PS50174">
    <property type="entry name" value="G_PATCH"/>
    <property type="match status" value="1"/>
</dbReference>
<keyword evidence="14" id="KW-1185">Reference proteome</keyword>
<feature type="region of interest" description="Disordered" evidence="10">
    <location>
        <begin position="427"/>
        <end position="740"/>
    </location>
</feature>
<feature type="domain" description="G-patch" evidence="11">
    <location>
        <begin position="992"/>
        <end position="1036"/>
    </location>
</feature>
<dbReference type="Pfam" id="PF01424">
    <property type="entry name" value="R3H"/>
    <property type="match status" value="1"/>
</dbReference>
<comment type="subcellular location">
    <subcellularLocation>
        <location evidence="2">Cytoplasm</location>
    </subcellularLocation>
    <subcellularLocation>
        <location evidence="1">Nucleus</location>
    </subcellularLocation>
</comment>
<dbReference type="SMART" id="SM00443">
    <property type="entry name" value="G_patch"/>
    <property type="match status" value="1"/>
</dbReference>
<dbReference type="InterPro" id="IPR036867">
    <property type="entry name" value="R3H_dom_sf"/>
</dbReference>
<feature type="compositionally biased region" description="Acidic residues" evidence="10">
    <location>
        <begin position="532"/>
        <end position="550"/>
    </location>
</feature>
<dbReference type="PROSITE" id="PS51061">
    <property type="entry name" value="R3H"/>
    <property type="match status" value="1"/>
</dbReference>
<feature type="region of interest" description="Disordered" evidence="10">
    <location>
        <begin position="1"/>
        <end position="126"/>
    </location>
</feature>
<dbReference type="InterPro" id="IPR034082">
    <property type="entry name" value="R3H_G-patch"/>
</dbReference>
<feature type="compositionally biased region" description="Gly residues" evidence="10">
    <location>
        <begin position="30"/>
        <end position="49"/>
    </location>
</feature>
<feature type="compositionally biased region" description="Acidic residues" evidence="10">
    <location>
        <begin position="669"/>
        <end position="689"/>
    </location>
</feature>
<evidence type="ECO:0000256" key="8">
    <source>
        <dbReference type="ARBA" id="ARBA00023242"/>
    </source>
</evidence>
<dbReference type="Pfam" id="PF01585">
    <property type="entry name" value="G-patch"/>
    <property type="match status" value="1"/>
</dbReference>
<organism evidence="13 14">
    <name type="scientific">Marasmiellus scandens</name>
    <dbReference type="NCBI Taxonomy" id="2682957"/>
    <lineage>
        <taxon>Eukaryota</taxon>
        <taxon>Fungi</taxon>
        <taxon>Dikarya</taxon>
        <taxon>Basidiomycota</taxon>
        <taxon>Agaricomycotina</taxon>
        <taxon>Agaricomycetes</taxon>
        <taxon>Agaricomycetidae</taxon>
        <taxon>Agaricales</taxon>
        <taxon>Marasmiineae</taxon>
        <taxon>Omphalotaceae</taxon>
        <taxon>Marasmiellus</taxon>
    </lineage>
</organism>
<dbReference type="CDD" id="cd02646">
    <property type="entry name" value="R3H_G-patch"/>
    <property type="match status" value="1"/>
</dbReference>
<feature type="compositionally biased region" description="Polar residues" evidence="10">
    <location>
        <begin position="445"/>
        <end position="455"/>
    </location>
</feature>
<evidence type="ECO:0000259" key="11">
    <source>
        <dbReference type="PROSITE" id="PS50174"/>
    </source>
</evidence>
<feature type="coiled-coil region" evidence="9">
    <location>
        <begin position="816"/>
        <end position="843"/>
    </location>
</feature>
<accession>A0ABR1J3F7</accession>
<feature type="compositionally biased region" description="Acidic residues" evidence="10">
    <location>
        <begin position="585"/>
        <end position="595"/>
    </location>
</feature>
<feature type="compositionally biased region" description="Basic and acidic residues" evidence="10">
    <location>
        <begin position="514"/>
        <end position="531"/>
    </location>
</feature>
<feature type="domain" description="R3H" evidence="12">
    <location>
        <begin position="870"/>
        <end position="934"/>
    </location>
</feature>
<feature type="compositionally biased region" description="Polar residues" evidence="10">
    <location>
        <begin position="63"/>
        <end position="73"/>
    </location>
</feature>
<evidence type="ECO:0000256" key="10">
    <source>
        <dbReference type="SAM" id="MobiDB-lite"/>
    </source>
</evidence>
<reference evidence="13 14" key="1">
    <citation type="submission" date="2024-01" db="EMBL/GenBank/DDBJ databases">
        <title>A draft genome for the cacao thread blight pathogen Marasmiellus scandens.</title>
        <authorList>
            <person name="Baruah I.K."/>
            <person name="Leung J."/>
            <person name="Bukari Y."/>
            <person name="Amoako-Attah I."/>
            <person name="Meinhardt L.W."/>
            <person name="Bailey B.A."/>
            <person name="Cohen S.P."/>
        </authorList>
    </citation>
    <scope>NUCLEOTIDE SEQUENCE [LARGE SCALE GENOMIC DNA]</scope>
    <source>
        <strain evidence="13 14">GH-19</strain>
    </source>
</reference>
<evidence type="ECO:0000256" key="4">
    <source>
        <dbReference type="ARBA" id="ARBA00018964"/>
    </source>
</evidence>
<keyword evidence="5" id="KW-0963">Cytoplasm</keyword>
<keyword evidence="6" id="KW-0507">mRNA processing</keyword>
<evidence type="ECO:0000259" key="12">
    <source>
        <dbReference type="PROSITE" id="PS51061"/>
    </source>
</evidence>
<gene>
    <name evidence="13" type="primary">SQS1_2</name>
    <name evidence="13" type="ORF">VKT23_014488</name>
</gene>
<dbReference type="InterPro" id="IPR000467">
    <property type="entry name" value="G_patch_dom"/>
</dbReference>
<dbReference type="Proteomes" id="UP001498398">
    <property type="component" value="Unassembled WGS sequence"/>
</dbReference>
<protein>
    <recommendedName>
        <fullName evidence="4">Protein SQS1</fullName>
    </recommendedName>
</protein>
<evidence type="ECO:0000313" key="13">
    <source>
        <dbReference type="EMBL" id="KAK7446283.1"/>
    </source>
</evidence>
<proteinExistence type="inferred from homology"/>
<comment type="similarity">
    <text evidence="3">Belongs to the SQS1 family.</text>
</comment>
<evidence type="ECO:0000313" key="14">
    <source>
        <dbReference type="Proteomes" id="UP001498398"/>
    </source>
</evidence>
<keyword evidence="7" id="KW-0508">mRNA splicing</keyword>
<dbReference type="PANTHER" id="PTHR14195">
    <property type="entry name" value="G PATCH DOMAIN CONTAINING PROTEIN 2"/>
    <property type="match status" value="1"/>
</dbReference>
<feature type="compositionally biased region" description="Acidic residues" evidence="10">
    <location>
        <begin position="628"/>
        <end position="661"/>
    </location>
</feature>
<evidence type="ECO:0000256" key="3">
    <source>
        <dbReference type="ARBA" id="ARBA00010306"/>
    </source>
</evidence>